<dbReference type="Proteomes" id="UP000237347">
    <property type="component" value="Unassembled WGS sequence"/>
</dbReference>
<dbReference type="AlphaFoldDB" id="A0AAW0LX36"/>
<dbReference type="PROSITE" id="PS00350">
    <property type="entry name" value="MADS_BOX_1"/>
    <property type="match status" value="1"/>
</dbReference>
<keyword evidence="3" id="KW-0175">Coiled coil</keyword>
<dbReference type="InterPro" id="IPR036879">
    <property type="entry name" value="TF_MADSbox_sf"/>
</dbReference>
<evidence type="ECO:0000313" key="10">
    <source>
        <dbReference type="Proteomes" id="UP000237347"/>
    </source>
</evidence>
<dbReference type="InterPro" id="IPR050142">
    <property type="entry name" value="MADS-box/MEF2_TF"/>
</dbReference>
<dbReference type="GO" id="GO:0000977">
    <property type="term" value="F:RNA polymerase II transcription regulatory region sequence-specific DNA binding"/>
    <property type="evidence" value="ECO:0007669"/>
    <property type="project" value="InterPro"/>
</dbReference>
<keyword evidence="6" id="KW-0539">Nucleus</keyword>
<evidence type="ECO:0000256" key="5">
    <source>
        <dbReference type="ARBA" id="ARBA00023163"/>
    </source>
</evidence>
<dbReference type="Gene3D" id="3.40.1810.10">
    <property type="entry name" value="Transcription factor, MADS-box"/>
    <property type="match status" value="1"/>
</dbReference>
<dbReference type="PROSITE" id="PS50066">
    <property type="entry name" value="MADS_BOX_2"/>
    <property type="match status" value="1"/>
</dbReference>
<dbReference type="GO" id="GO:0046983">
    <property type="term" value="F:protein dimerization activity"/>
    <property type="evidence" value="ECO:0007669"/>
    <property type="project" value="InterPro"/>
</dbReference>
<evidence type="ECO:0000256" key="7">
    <source>
        <dbReference type="SAM" id="MobiDB-lite"/>
    </source>
</evidence>
<evidence type="ECO:0000256" key="1">
    <source>
        <dbReference type="ARBA" id="ARBA00004123"/>
    </source>
</evidence>
<keyword evidence="10" id="KW-1185">Reference proteome</keyword>
<dbReference type="FunFam" id="3.40.1810.10:FF:000014">
    <property type="entry name" value="MADS-box transcription factor 41"/>
    <property type="match status" value="1"/>
</dbReference>
<proteinExistence type="predicted"/>
<organism evidence="9 10">
    <name type="scientific">Quercus suber</name>
    <name type="common">Cork oak</name>
    <dbReference type="NCBI Taxonomy" id="58331"/>
    <lineage>
        <taxon>Eukaryota</taxon>
        <taxon>Viridiplantae</taxon>
        <taxon>Streptophyta</taxon>
        <taxon>Embryophyta</taxon>
        <taxon>Tracheophyta</taxon>
        <taxon>Spermatophyta</taxon>
        <taxon>Magnoliopsida</taxon>
        <taxon>eudicotyledons</taxon>
        <taxon>Gunneridae</taxon>
        <taxon>Pentapetalae</taxon>
        <taxon>rosids</taxon>
        <taxon>fabids</taxon>
        <taxon>Fagales</taxon>
        <taxon>Fagaceae</taxon>
        <taxon>Quercus</taxon>
    </lineage>
</organism>
<dbReference type="SMART" id="SM00432">
    <property type="entry name" value="MADS"/>
    <property type="match status" value="1"/>
</dbReference>
<evidence type="ECO:0000256" key="4">
    <source>
        <dbReference type="ARBA" id="ARBA00023125"/>
    </source>
</evidence>
<dbReference type="CDD" id="cd00265">
    <property type="entry name" value="MADS_MEF2_like"/>
    <property type="match status" value="1"/>
</dbReference>
<gene>
    <name evidence="9" type="primary">AGL104_1</name>
    <name evidence="9" type="ORF">CFP56_029393</name>
</gene>
<comment type="caution">
    <text evidence="9">The sequence shown here is derived from an EMBL/GenBank/DDBJ whole genome shotgun (WGS) entry which is preliminary data.</text>
</comment>
<dbReference type="EMBL" id="PKMF04000048">
    <property type="protein sequence ID" value="KAK7855192.1"/>
    <property type="molecule type" value="Genomic_DNA"/>
</dbReference>
<reference evidence="9 10" key="1">
    <citation type="journal article" date="2018" name="Sci. Data">
        <title>The draft genome sequence of cork oak.</title>
        <authorList>
            <person name="Ramos A.M."/>
            <person name="Usie A."/>
            <person name="Barbosa P."/>
            <person name="Barros P.M."/>
            <person name="Capote T."/>
            <person name="Chaves I."/>
            <person name="Simoes F."/>
            <person name="Abreu I."/>
            <person name="Carrasquinho I."/>
            <person name="Faro C."/>
            <person name="Guimaraes J.B."/>
            <person name="Mendonca D."/>
            <person name="Nobrega F."/>
            <person name="Rodrigues L."/>
            <person name="Saibo N.J.M."/>
            <person name="Varela M.C."/>
            <person name="Egas C."/>
            <person name="Matos J."/>
            <person name="Miguel C.M."/>
            <person name="Oliveira M.M."/>
            <person name="Ricardo C.P."/>
            <person name="Goncalves S."/>
        </authorList>
    </citation>
    <scope>NUCLEOTIDE SEQUENCE [LARGE SCALE GENOMIC DNA]</scope>
    <source>
        <strain evidence="10">cv. HL8</strain>
    </source>
</reference>
<dbReference type="GO" id="GO:0010152">
    <property type="term" value="P:pollen maturation"/>
    <property type="evidence" value="ECO:0007669"/>
    <property type="project" value="UniProtKB-ARBA"/>
</dbReference>
<dbReference type="PRINTS" id="PR00404">
    <property type="entry name" value="MADSDOMAIN"/>
</dbReference>
<dbReference type="SUPFAM" id="SSF55455">
    <property type="entry name" value="SRF-like"/>
    <property type="match status" value="1"/>
</dbReference>
<keyword evidence="4" id="KW-0238">DNA-binding</keyword>
<dbReference type="Pfam" id="PF00319">
    <property type="entry name" value="SRF-TF"/>
    <property type="match status" value="1"/>
</dbReference>
<feature type="domain" description="MADS-box" evidence="8">
    <location>
        <begin position="1"/>
        <end position="61"/>
    </location>
</feature>
<evidence type="ECO:0000256" key="2">
    <source>
        <dbReference type="ARBA" id="ARBA00023015"/>
    </source>
</evidence>
<accession>A0AAW0LX36</accession>
<evidence type="ECO:0000259" key="8">
    <source>
        <dbReference type="PROSITE" id="PS50066"/>
    </source>
</evidence>
<feature type="region of interest" description="Disordered" evidence="7">
    <location>
        <begin position="213"/>
        <end position="260"/>
    </location>
</feature>
<evidence type="ECO:0000313" key="9">
    <source>
        <dbReference type="EMBL" id="KAK7855192.1"/>
    </source>
</evidence>
<dbReference type="GO" id="GO:0080092">
    <property type="term" value="P:regulation of pollen tube growth"/>
    <property type="evidence" value="ECO:0007669"/>
    <property type="project" value="UniProtKB-ARBA"/>
</dbReference>
<dbReference type="GO" id="GO:0045944">
    <property type="term" value="P:positive regulation of transcription by RNA polymerase II"/>
    <property type="evidence" value="ECO:0007669"/>
    <property type="project" value="InterPro"/>
</dbReference>
<feature type="compositionally biased region" description="Polar residues" evidence="7">
    <location>
        <begin position="213"/>
        <end position="249"/>
    </location>
</feature>
<name>A0AAW0LX36_QUESU</name>
<comment type="subcellular location">
    <subcellularLocation>
        <location evidence="1">Nucleus</location>
    </subcellularLocation>
</comment>
<dbReference type="InterPro" id="IPR002100">
    <property type="entry name" value="TF_MADSbox"/>
</dbReference>
<sequence>MGRVKLEIKRIENNTNRQVTFSKRRNGLIKKAYELSILCDIDIALIMFSPSGRLSHFSGRRRIEDVFTRFINLPDQEREQSLHPTEKGRHFDIQNKEHLLRTLQQLRSENDIALQIANPTAVNSDIEELQQEIGRLQQQLQMAEEQIRVYEPEPTKITSIEELESCEKNLVDTMTRVMQRKEYLLSNHLSTYDPSSLQVIKLHKVQELSSTVYDPFSQGTSSNTDPRSMGTNPSEGNFTSWSQAYNSTGHQHQQQHHHHSTALLSPTLFPHIQHGMVGPDISEMMRQEQVEIPLNGSHVQVDNEVANYDSKSVQYAKVLIIIPLTGPLFSPPVNVTSMARVAVRAAMDPACPLGIVDVYGIIQYRQKVSIALLGIL</sequence>
<dbReference type="PANTHER" id="PTHR48019">
    <property type="entry name" value="SERUM RESPONSE FACTOR HOMOLOG"/>
    <property type="match status" value="1"/>
</dbReference>
<protein>
    <submittedName>
        <fullName evidence="9">Agamous-like mads-box protein agl104</fullName>
    </submittedName>
</protein>
<dbReference type="InterPro" id="IPR033896">
    <property type="entry name" value="MEF2-like_N"/>
</dbReference>
<evidence type="ECO:0000256" key="6">
    <source>
        <dbReference type="ARBA" id="ARBA00023242"/>
    </source>
</evidence>
<keyword evidence="5" id="KW-0804">Transcription</keyword>
<keyword evidence="2" id="KW-0805">Transcription regulation</keyword>
<dbReference type="GO" id="GO:0005634">
    <property type="term" value="C:nucleus"/>
    <property type="evidence" value="ECO:0007669"/>
    <property type="project" value="UniProtKB-SubCell"/>
</dbReference>
<evidence type="ECO:0000256" key="3">
    <source>
        <dbReference type="ARBA" id="ARBA00023054"/>
    </source>
</evidence>